<reference evidence="1" key="1">
    <citation type="submission" date="2021-12" db="EMBL/GenBank/DDBJ databases">
        <authorList>
            <person name="Zaccaron A."/>
            <person name="Stergiopoulos I."/>
        </authorList>
    </citation>
    <scope>NUCLEOTIDE SEQUENCE</scope>
    <source>
        <strain evidence="1">Race5_Kim</strain>
    </source>
</reference>
<dbReference type="Proteomes" id="UP000756132">
    <property type="component" value="Chromosome 1"/>
</dbReference>
<dbReference type="EMBL" id="CP090163">
    <property type="protein sequence ID" value="UJO11783.1"/>
    <property type="molecule type" value="Genomic_DNA"/>
</dbReference>
<evidence type="ECO:0000313" key="1">
    <source>
        <dbReference type="EMBL" id="UJO11783.1"/>
    </source>
</evidence>
<dbReference type="OrthoDB" id="3637419at2759"/>
<keyword evidence="2" id="KW-1185">Reference proteome</keyword>
<reference evidence="1" key="2">
    <citation type="journal article" date="2022" name="Microb. Genom.">
        <title>A chromosome-scale genome assembly of the tomato pathogen Cladosporium fulvum reveals a compartmentalized genome architecture and the presence of a dispensable chromosome.</title>
        <authorList>
            <person name="Zaccaron A.Z."/>
            <person name="Chen L.H."/>
            <person name="Samaras A."/>
            <person name="Stergiopoulos I."/>
        </authorList>
    </citation>
    <scope>NUCLEOTIDE SEQUENCE</scope>
    <source>
        <strain evidence="1">Race5_Kim</strain>
    </source>
</reference>
<proteinExistence type="predicted"/>
<accession>A0A9Q8L7U7</accession>
<name>A0A9Q8L7U7_PASFU</name>
<protein>
    <submittedName>
        <fullName evidence="1">Uncharacterized protein</fullName>
    </submittedName>
</protein>
<dbReference type="GeneID" id="71980647"/>
<dbReference type="RefSeq" id="XP_047756149.1">
    <property type="nucleotide sequence ID" value="XM_047899917.1"/>
</dbReference>
<dbReference type="KEGG" id="ffu:CLAFUR5_00769"/>
<sequence length="304" mass="33800">MAETIPTELVERVFTFAAQIDGKTATAICLTNKLGYRVATPALCHTIGFRSENNDDEHGYWHDLHLLLDTLLQKPELAKHVQAVDHYVENVDAAMAIHTPPPNHEQVQQLLSSELGKESSCVHATRRLSPQAQSRFWEWLALHNLIEDEIDDDEQPASSVTEEGMYAPTTWLCLIMLACPRLRSVRVAGWPDDLYQMGDLCLALSEGGSEDVEDAAARAYPDGLRNIVELHVNATDHAIDMESFQSVLRLPKLEKLTIDPFFGSLSSLSEGDDSIQSNLRELNLSRIVTIGDGLDMLLARCGQL</sequence>
<evidence type="ECO:0000313" key="2">
    <source>
        <dbReference type="Proteomes" id="UP000756132"/>
    </source>
</evidence>
<gene>
    <name evidence="1" type="ORF">CLAFUR5_00769</name>
</gene>
<dbReference type="AlphaFoldDB" id="A0A9Q8L7U7"/>
<organism evidence="1 2">
    <name type="scientific">Passalora fulva</name>
    <name type="common">Tomato leaf mold</name>
    <name type="synonym">Cladosporium fulvum</name>
    <dbReference type="NCBI Taxonomy" id="5499"/>
    <lineage>
        <taxon>Eukaryota</taxon>
        <taxon>Fungi</taxon>
        <taxon>Dikarya</taxon>
        <taxon>Ascomycota</taxon>
        <taxon>Pezizomycotina</taxon>
        <taxon>Dothideomycetes</taxon>
        <taxon>Dothideomycetidae</taxon>
        <taxon>Mycosphaerellales</taxon>
        <taxon>Mycosphaerellaceae</taxon>
        <taxon>Fulvia</taxon>
    </lineage>
</organism>